<evidence type="ECO:0000256" key="1">
    <source>
        <dbReference type="ARBA" id="ARBA00023125"/>
    </source>
</evidence>
<dbReference type="EMBL" id="CP001349">
    <property type="protein sequence ID" value="ACL61583.1"/>
    <property type="molecule type" value="Genomic_DNA"/>
</dbReference>
<dbReference type="PROSITE" id="PS50110">
    <property type="entry name" value="RESPONSE_REGULATORY"/>
    <property type="match status" value="1"/>
</dbReference>
<dbReference type="SUPFAM" id="SSF46894">
    <property type="entry name" value="C-terminal effector domain of the bipartite response regulators"/>
    <property type="match status" value="1"/>
</dbReference>
<proteinExistence type="predicted"/>
<dbReference type="InterPro" id="IPR016032">
    <property type="entry name" value="Sig_transdc_resp-reg_C-effctor"/>
</dbReference>
<dbReference type="Gene3D" id="3.40.50.2300">
    <property type="match status" value="1"/>
</dbReference>
<feature type="region of interest" description="Disordered" evidence="3">
    <location>
        <begin position="145"/>
        <end position="171"/>
    </location>
</feature>
<name>B8IGA6_METNO</name>
<comment type="caution">
    <text evidence="2">Lacks conserved residue(s) required for the propagation of feature annotation.</text>
</comment>
<dbReference type="GO" id="GO:0003677">
    <property type="term" value="F:DNA binding"/>
    <property type="evidence" value="ECO:0007669"/>
    <property type="project" value="UniProtKB-KW"/>
</dbReference>
<dbReference type="GO" id="GO:0000160">
    <property type="term" value="P:phosphorelay signal transduction system"/>
    <property type="evidence" value="ECO:0007669"/>
    <property type="project" value="InterPro"/>
</dbReference>
<protein>
    <submittedName>
        <fullName evidence="6">Two component transcriptional regulator, LuxR family</fullName>
    </submittedName>
</protein>
<dbReference type="eggNOG" id="COG2197">
    <property type="taxonomic scope" value="Bacteria"/>
</dbReference>
<dbReference type="OrthoDB" id="7826527at2"/>
<dbReference type="HOGENOM" id="CLU_000445_90_8_5"/>
<dbReference type="InterPro" id="IPR039420">
    <property type="entry name" value="WalR-like"/>
</dbReference>
<dbReference type="RefSeq" id="WP_015933151.1">
    <property type="nucleotide sequence ID" value="NC_011894.1"/>
</dbReference>
<dbReference type="Pfam" id="PF00196">
    <property type="entry name" value="GerE"/>
    <property type="match status" value="1"/>
</dbReference>
<accession>B8IGA6</accession>
<dbReference type="InterPro" id="IPR001789">
    <property type="entry name" value="Sig_transdc_resp-reg_receiver"/>
</dbReference>
<dbReference type="SUPFAM" id="SSF52172">
    <property type="entry name" value="CheY-like"/>
    <property type="match status" value="1"/>
</dbReference>
<feature type="domain" description="HTH luxR-type" evidence="4">
    <location>
        <begin position="177"/>
        <end position="242"/>
    </location>
</feature>
<dbReference type="PANTHER" id="PTHR43214">
    <property type="entry name" value="TWO-COMPONENT RESPONSE REGULATOR"/>
    <property type="match status" value="1"/>
</dbReference>
<evidence type="ECO:0000313" key="6">
    <source>
        <dbReference type="EMBL" id="ACL61583.1"/>
    </source>
</evidence>
<dbReference type="CDD" id="cd06170">
    <property type="entry name" value="LuxR_C_like"/>
    <property type="match status" value="1"/>
</dbReference>
<sequence>MVQMVVALVIDSNPLFREGLVRILPKSQFRTIRPLASANGADLCEAGDQSPDLVLLGARDAAPATVDEITALHWQWPGARIVVLSDRHDPCVIAAAFRAGASAYLEQLRSHDALVKIIELVMAGETVLTSPRLNQLLKSELLPTPPLGQSAAAPSDRGASSNGGTAVPDGKRLADNLQINMPHLSERERLILTMLASGSSNKVIARRLDVTEATVKVHVKSILRKIRVSNRTQAAIWATKNGIVAPTGYTQTACPVVSVPVANANAFTDH</sequence>
<dbReference type="PRINTS" id="PR00038">
    <property type="entry name" value="HTHLUXR"/>
</dbReference>
<keyword evidence="1" id="KW-0238">DNA-binding</keyword>
<dbReference type="Proteomes" id="UP000008207">
    <property type="component" value="Chromosome"/>
</dbReference>
<dbReference type="STRING" id="460265.Mnod_6830"/>
<dbReference type="SMART" id="SM00421">
    <property type="entry name" value="HTH_LUXR"/>
    <property type="match status" value="1"/>
</dbReference>
<gene>
    <name evidence="6" type="ordered locus">Mnod_6830</name>
</gene>
<feature type="domain" description="Response regulatory" evidence="5">
    <location>
        <begin position="6"/>
        <end position="122"/>
    </location>
</feature>
<dbReference type="AlphaFoldDB" id="B8IGA6"/>
<dbReference type="GO" id="GO:0006355">
    <property type="term" value="P:regulation of DNA-templated transcription"/>
    <property type="evidence" value="ECO:0007669"/>
    <property type="project" value="InterPro"/>
</dbReference>
<reference evidence="6 7" key="1">
    <citation type="submission" date="2009-01" db="EMBL/GenBank/DDBJ databases">
        <title>Complete sequence of chromosome of Methylobacterium nodulans ORS 2060.</title>
        <authorList>
            <consortium name="US DOE Joint Genome Institute"/>
            <person name="Lucas S."/>
            <person name="Copeland A."/>
            <person name="Lapidus A."/>
            <person name="Glavina del Rio T."/>
            <person name="Dalin E."/>
            <person name="Tice H."/>
            <person name="Bruce D."/>
            <person name="Goodwin L."/>
            <person name="Pitluck S."/>
            <person name="Sims D."/>
            <person name="Brettin T."/>
            <person name="Detter J.C."/>
            <person name="Han C."/>
            <person name="Larimer F."/>
            <person name="Land M."/>
            <person name="Hauser L."/>
            <person name="Kyrpides N."/>
            <person name="Ivanova N."/>
            <person name="Marx C.J."/>
            <person name="Richardson P."/>
        </authorList>
    </citation>
    <scope>NUCLEOTIDE SEQUENCE [LARGE SCALE GENOMIC DNA]</scope>
    <source>
        <strain evidence="7">LMG 21967 / CNCM I-2342 / ORS 2060</strain>
    </source>
</reference>
<dbReference type="InterPro" id="IPR011006">
    <property type="entry name" value="CheY-like_superfamily"/>
</dbReference>
<dbReference type="KEGG" id="mno:Mnod_6830"/>
<evidence type="ECO:0000256" key="3">
    <source>
        <dbReference type="SAM" id="MobiDB-lite"/>
    </source>
</evidence>
<keyword evidence="7" id="KW-1185">Reference proteome</keyword>
<dbReference type="PANTHER" id="PTHR43214:SF42">
    <property type="entry name" value="TRANSCRIPTIONAL REGULATORY PROTEIN DESR"/>
    <property type="match status" value="1"/>
</dbReference>
<organism evidence="6 7">
    <name type="scientific">Methylobacterium nodulans (strain LMG 21967 / CNCM I-2342 / ORS 2060)</name>
    <dbReference type="NCBI Taxonomy" id="460265"/>
    <lineage>
        <taxon>Bacteria</taxon>
        <taxon>Pseudomonadati</taxon>
        <taxon>Pseudomonadota</taxon>
        <taxon>Alphaproteobacteria</taxon>
        <taxon>Hyphomicrobiales</taxon>
        <taxon>Methylobacteriaceae</taxon>
        <taxon>Methylobacterium</taxon>
    </lineage>
</organism>
<dbReference type="PROSITE" id="PS50043">
    <property type="entry name" value="HTH_LUXR_2"/>
    <property type="match status" value="1"/>
</dbReference>
<dbReference type="PROSITE" id="PS00622">
    <property type="entry name" value="HTH_LUXR_1"/>
    <property type="match status" value="1"/>
</dbReference>
<evidence type="ECO:0000256" key="2">
    <source>
        <dbReference type="PROSITE-ProRule" id="PRU00169"/>
    </source>
</evidence>
<evidence type="ECO:0000259" key="4">
    <source>
        <dbReference type="PROSITE" id="PS50043"/>
    </source>
</evidence>
<evidence type="ECO:0000259" key="5">
    <source>
        <dbReference type="PROSITE" id="PS50110"/>
    </source>
</evidence>
<dbReference type="InterPro" id="IPR000792">
    <property type="entry name" value="Tscrpt_reg_LuxR_C"/>
</dbReference>
<evidence type="ECO:0000313" key="7">
    <source>
        <dbReference type="Proteomes" id="UP000008207"/>
    </source>
</evidence>